<dbReference type="PANTHER" id="PTHR10161">
    <property type="entry name" value="TARTRATE-RESISTANT ACID PHOSPHATASE TYPE 5"/>
    <property type="match status" value="1"/>
</dbReference>
<sequence>FAVASSSNSSLTDGFAAPRLLSARPGCTNGTGGIHCKPPSTAMGYKGMAWPSMSFSGTKEMHIFAIGDWGGLDGSIELAKERAPLSIYNGGKKKGPSVFPRDRKNKDTTVLLCHHFVFLQCYCDPPCPTAINKECKPGCGFVKGVDDRAQILVAKSMEARAAKSQPDYILNVGDNFYWGGIEKNCGTPMDKLSFQAHHQFTQIYEGVYNGPGLSGKPWLSVLGNHDWGGRVFNNGWDQQISYTWYSDRWILPAPYWSQHVEYPDQEFSVDIYMIDSNAMDAMDPAASPSHNLCGQINPAGADCSVAGGPSSVGTCQSWFKSFWGENQAWLEAELPKSKADWQIVVTHFNCGHEQAWYKKLHQNFGLDLLVTGHRHDQELWDPKDLRAGDTDRDLGGLMCFVTGGGGGISSEATPNPADKHDWFGEGQYGFFDLTISKSKIFLQSINYDGTVLKDDPKNAPCRQAVAWAAVGGKADAGKAQEYFGEMKSVTGVDWPDGTEADFQRLYFCGPPGGKAQCGLPPCTCSDPPCGTCYADGFAAPPPLPPRPGCTNGTGGIQCKPPSTALGYKGMAWPSMSFSGKKEMHIFAIGDWGGLDGSHQPTEGRTSLSIYNGGKKKGPSVFPRDRKNKDTTVLLCHHFTFLQCYCDPPCPTAINHECKPGCGFVKGVDDRAQILVAKSMEARAAKSHPDYILNVGDNFYWGGIEKNCGTPMDKLSFQAHHQFTQIYEGVYNGPGLSGKPWLSVLGNHDWGGRVFNNGWDQQISYTWYSDRWTLPAPYWSQHVEYPDQGFSVDIYMIDSNAMDAMDPSASPSRNLCGPINPAGADCSVAGGPSSAGTCKSWFKSFWAENQRWLEAELPKSKADWQIVVTHFNCGHEQAWYKKLHQNFGLDLLVTGHRHDQELWDPKELRAGDTDRDLGGLMCFVTGGGGGISSEATPNPADKHDWFGEGQYGFFDLTISKSKIFLQSINYDGTVLKEATLTHA</sequence>
<dbReference type="SUPFAM" id="SSF56300">
    <property type="entry name" value="Metallo-dependent phosphatases"/>
    <property type="match status" value="2"/>
</dbReference>
<evidence type="ECO:0000259" key="3">
    <source>
        <dbReference type="Pfam" id="PF00149"/>
    </source>
</evidence>
<dbReference type="PANTHER" id="PTHR10161:SF14">
    <property type="entry name" value="TARTRATE-RESISTANT ACID PHOSPHATASE TYPE 5"/>
    <property type="match status" value="1"/>
</dbReference>
<feature type="non-terminal residue" evidence="4">
    <location>
        <position position="1"/>
    </location>
</feature>
<organism evidence="4 5">
    <name type="scientific">Polarella glacialis</name>
    <name type="common">Dinoflagellate</name>
    <dbReference type="NCBI Taxonomy" id="89957"/>
    <lineage>
        <taxon>Eukaryota</taxon>
        <taxon>Sar</taxon>
        <taxon>Alveolata</taxon>
        <taxon>Dinophyceae</taxon>
        <taxon>Suessiales</taxon>
        <taxon>Suessiaceae</taxon>
        <taxon>Polarella</taxon>
    </lineage>
</organism>
<feature type="domain" description="Calcineurin-like phosphoesterase" evidence="3">
    <location>
        <begin position="161"/>
        <end position="376"/>
    </location>
</feature>
<evidence type="ECO:0000313" key="4">
    <source>
        <dbReference type="EMBL" id="CAE8630393.1"/>
    </source>
</evidence>
<dbReference type="Proteomes" id="UP000626109">
    <property type="component" value="Unassembled WGS sequence"/>
</dbReference>
<accession>A0A813GYN1</accession>
<dbReference type="InterPro" id="IPR029052">
    <property type="entry name" value="Metallo-depent_PP-like"/>
</dbReference>
<reference evidence="4" key="1">
    <citation type="submission" date="2021-02" db="EMBL/GenBank/DDBJ databases">
        <authorList>
            <person name="Dougan E. K."/>
            <person name="Rhodes N."/>
            <person name="Thang M."/>
            <person name="Chan C."/>
        </authorList>
    </citation>
    <scope>NUCLEOTIDE SEQUENCE</scope>
</reference>
<evidence type="ECO:0000256" key="2">
    <source>
        <dbReference type="ARBA" id="ARBA00022801"/>
    </source>
</evidence>
<proteinExistence type="predicted"/>
<dbReference type="AlphaFoldDB" id="A0A813GYN1"/>
<dbReference type="InterPro" id="IPR051558">
    <property type="entry name" value="Metallophosphoesterase_PAP"/>
</dbReference>
<dbReference type="InterPro" id="IPR004843">
    <property type="entry name" value="Calcineurin-like_PHP"/>
</dbReference>
<feature type="domain" description="Calcineurin-like phosphoesterase" evidence="3">
    <location>
        <begin position="683"/>
        <end position="898"/>
    </location>
</feature>
<evidence type="ECO:0000256" key="1">
    <source>
        <dbReference type="ARBA" id="ARBA00022729"/>
    </source>
</evidence>
<protein>
    <recommendedName>
        <fullName evidence="3">Calcineurin-like phosphoesterase domain-containing protein</fullName>
    </recommendedName>
</protein>
<keyword evidence="2" id="KW-0378">Hydrolase</keyword>
<gene>
    <name evidence="4" type="ORF">PGLA2088_LOCUS982</name>
</gene>
<dbReference type="GO" id="GO:0016787">
    <property type="term" value="F:hydrolase activity"/>
    <property type="evidence" value="ECO:0007669"/>
    <property type="project" value="UniProtKB-KW"/>
</dbReference>
<comment type="caution">
    <text evidence="4">The sequence shown here is derived from an EMBL/GenBank/DDBJ whole genome shotgun (WGS) entry which is preliminary data.</text>
</comment>
<evidence type="ECO:0000313" key="5">
    <source>
        <dbReference type="Proteomes" id="UP000626109"/>
    </source>
</evidence>
<dbReference type="Pfam" id="PF00149">
    <property type="entry name" value="Metallophos"/>
    <property type="match status" value="2"/>
</dbReference>
<name>A0A813GYN1_POLGL</name>
<dbReference type="EMBL" id="CAJNNW010000733">
    <property type="protein sequence ID" value="CAE8630393.1"/>
    <property type="molecule type" value="Genomic_DNA"/>
</dbReference>
<dbReference type="Gene3D" id="3.60.21.10">
    <property type="match status" value="2"/>
</dbReference>
<keyword evidence="1" id="KW-0732">Signal</keyword>